<name>A0A5C5ZLY5_9BACT</name>
<accession>A0A5C5ZLY5</accession>
<dbReference type="RefSeq" id="WP_197525571.1">
    <property type="nucleotide sequence ID" value="NZ_SJPQ01000002.1"/>
</dbReference>
<dbReference type="EMBL" id="SJPQ01000002">
    <property type="protein sequence ID" value="TWT88096.1"/>
    <property type="molecule type" value="Genomic_DNA"/>
</dbReference>
<dbReference type="AlphaFoldDB" id="A0A5C5ZLY5"/>
<proteinExistence type="predicted"/>
<keyword evidence="2" id="KW-1185">Reference proteome</keyword>
<evidence type="ECO:0000313" key="2">
    <source>
        <dbReference type="Proteomes" id="UP000315440"/>
    </source>
</evidence>
<sequence length="192" mass="21870">MNGFDFTTAVAAVCRDMTRRVPELGHIDMDRVAVGFCQARKRGKYGVQATLTPMRFERGAETKRVRGRTYGCSRLFDAQGREQLYLLNFYLPRFQDGPLEEKLTTVVHELWHISAEFDGDLRRHAGRCYAHGSSQKKFDEHAARLAREWLAADPPPGLWAFLELSFDDLVAEHGTVRGARYRAPKLVRLDAA</sequence>
<evidence type="ECO:0000313" key="1">
    <source>
        <dbReference type="EMBL" id="TWT88096.1"/>
    </source>
</evidence>
<gene>
    <name evidence="1" type="ORF">Mal64_15680</name>
</gene>
<organism evidence="1 2">
    <name type="scientific">Pseudobythopirellula maris</name>
    <dbReference type="NCBI Taxonomy" id="2527991"/>
    <lineage>
        <taxon>Bacteria</taxon>
        <taxon>Pseudomonadati</taxon>
        <taxon>Planctomycetota</taxon>
        <taxon>Planctomycetia</taxon>
        <taxon>Pirellulales</taxon>
        <taxon>Lacipirellulaceae</taxon>
        <taxon>Pseudobythopirellula</taxon>
    </lineage>
</organism>
<comment type="caution">
    <text evidence="1">The sequence shown here is derived from an EMBL/GenBank/DDBJ whole genome shotgun (WGS) entry which is preliminary data.</text>
</comment>
<protein>
    <recommendedName>
        <fullName evidence="3">Phage metallopeptidase domain-containing protein</fullName>
    </recommendedName>
</protein>
<evidence type="ECO:0008006" key="3">
    <source>
        <dbReference type="Google" id="ProtNLM"/>
    </source>
</evidence>
<dbReference type="Proteomes" id="UP000315440">
    <property type="component" value="Unassembled WGS sequence"/>
</dbReference>
<reference evidence="1 2" key="1">
    <citation type="submission" date="2019-02" db="EMBL/GenBank/DDBJ databases">
        <title>Deep-cultivation of Planctomycetes and their phenomic and genomic characterization uncovers novel biology.</title>
        <authorList>
            <person name="Wiegand S."/>
            <person name="Jogler M."/>
            <person name="Boedeker C."/>
            <person name="Pinto D."/>
            <person name="Vollmers J."/>
            <person name="Rivas-Marin E."/>
            <person name="Kohn T."/>
            <person name="Peeters S.H."/>
            <person name="Heuer A."/>
            <person name="Rast P."/>
            <person name="Oberbeckmann S."/>
            <person name="Bunk B."/>
            <person name="Jeske O."/>
            <person name="Meyerdierks A."/>
            <person name="Storesund J.E."/>
            <person name="Kallscheuer N."/>
            <person name="Luecker S."/>
            <person name="Lage O.M."/>
            <person name="Pohl T."/>
            <person name="Merkel B.J."/>
            <person name="Hornburger P."/>
            <person name="Mueller R.-W."/>
            <person name="Bruemmer F."/>
            <person name="Labrenz M."/>
            <person name="Spormann A.M."/>
            <person name="Op Den Camp H."/>
            <person name="Overmann J."/>
            <person name="Amann R."/>
            <person name="Jetten M.S.M."/>
            <person name="Mascher T."/>
            <person name="Medema M.H."/>
            <person name="Devos D.P."/>
            <person name="Kaster A.-K."/>
            <person name="Ovreas L."/>
            <person name="Rohde M."/>
            <person name="Galperin M.Y."/>
            <person name="Jogler C."/>
        </authorList>
    </citation>
    <scope>NUCLEOTIDE SEQUENCE [LARGE SCALE GENOMIC DNA]</scope>
    <source>
        <strain evidence="1 2">Mal64</strain>
    </source>
</reference>